<dbReference type="EMBL" id="SDPW01000001">
    <property type="protein sequence ID" value="RXZ54383.1"/>
    <property type="molecule type" value="Genomic_DNA"/>
</dbReference>
<dbReference type="RefSeq" id="WP_129424699.1">
    <property type="nucleotide sequence ID" value="NZ_SDPW01000001.1"/>
</dbReference>
<proteinExistence type="predicted"/>
<reference evidence="3 4" key="1">
    <citation type="submission" date="2019-01" db="EMBL/GenBank/DDBJ databases">
        <title>Senegalimassilia sp. nov. KGMB04484 isolated human feces.</title>
        <authorList>
            <person name="Han K.-I."/>
            <person name="Kim J.-S."/>
            <person name="Lee K.C."/>
            <person name="Suh M.K."/>
            <person name="Eom M.K."/>
            <person name="Lee J.H."/>
            <person name="Park S.-H."/>
            <person name="Kang S.W."/>
            <person name="Park J.-E."/>
            <person name="Oh B.S."/>
            <person name="Yu S.Y."/>
            <person name="Choi S.-H."/>
            <person name="Lee D.H."/>
            <person name="Yoon H."/>
            <person name="Kim B.-Y."/>
            <person name="Lee J.H."/>
            <person name="Lee J.-S."/>
        </authorList>
    </citation>
    <scope>NUCLEOTIDE SEQUENCE [LARGE SCALE GENOMIC DNA]</scope>
    <source>
        <strain evidence="3 4">KGMB04484</strain>
    </source>
</reference>
<sequence>MDETPEPFKLHYLPLFWGDLNDAASYIANTLGNMAAAEHLIDQVEAKILDYQQNLTVATVYRSSRPRAQTYYRFAVGNYMVFYVVEGDVMEVRRFLFGSRDLTRMPI</sequence>
<evidence type="ECO:0000313" key="4">
    <source>
        <dbReference type="Proteomes" id="UP000293345"/>
    </source>
</evidence>
<keyword evidence="2" id="KW-0175">Coiled coil</keyword>
<gene>
    <name evidence="3" type="ORF">ET524_07745</name>
</gene>
<evidence type="ECO:0000256" key="1">
    <source>
        <dbReference type="ARBA" id="ARBA00022649"/>
    </source>
</evidence>
<keyword evidence="4" id="KW-1185">Reference proteome</keyword>
<dbReference type="InterPro" id="IPR007712">
    <property type="entry name" value="RelE/ParE_toxin"/>
</dbReference>
<dbReference type="Gene3D" id="3.30.2310.20">
    <property type="entry name" value="RelE-like"/>
    <property type="match status" value="1"/>
</dbReference>
<evidence type="ECO:0000313" key="3">
    <source>
        <dbReference type="EMBL" id="RXZ54383.1"/>
    </source>
</evidence>
<comment type="caution">
    <text evidence="3">The sequence shown here is derived from an EMBL/GenBank/DDBJ whole genome shotgun (WGS) entry which is preliminary data.</text>
</comment>
<name>A0A4Q2K3R6_9ACTN</name>
<organism evidence="3 4">
    <name type="scientific">Senegalimassilia faecalis</name>
    <dbReference type="NCBI Taxonomy" id="2509433"/>
    <lineage>
        <taxon>Bacteria</taxon>
        <taxon>Bacillati</taxon>
        <taxon>Actinomycetota</taxon>
        <taxon>Coriobacteriia</taxon>
        <taxon>Coriobacteriales</taxon>
        <taxon>Coriobacteriaceae</taxon>
        <taxon>Senegalimassilia</taxon>
    </lineage>
</organism>
<feature type="coiled-coil region" evidence="2">
    <location>
        <begin position="27"/>
        <end position="54"/>
    </location>
</feature>
<dbReference type="OrthoDB" id="5457915at2"/>
<dbReference type="Proteomes" id="UP000293345">
    <property type="component" value="Unassembled WGS sequence"/>
</dbReference>
<evidence type="ECO:0000256" key="2">
    <source>
        <dbReference type="SAM" id="Coils"/>
    </source>
</evidence>
<protein>
    <submittedName>
        <fullName evidence="3">Type II toxin-antitoxin system RelE/ParE family toxin</fullName>
    </submittedName>
</protein>
<dbReference type="AlphaFoldDB" id="A0A4Q2K3R6"/>
<accession>A0A4Q2K3R6</accession>
<keyword evidence="1" id="KW-1277">Toxin-antitoxin system</keyword>
<dbReference type="Pfam" id="PF05016">
    <property type="entry name" value="ParE_toxin"/>
    <property type="match status" value="1"/>
</dbReference>
<dbReference type="InterPro" id="IPR035093">
    <property type="entry name" value="RelE/ParE_toxin_dom_sf"/>
</dbReference>